<feature type="domain" description="NAC-A/B" evidence="3">
    <location>
        <begin position="45"/>
        <end position="110"/>
    </location>
</feature>
<dbReference type="AlphaFoldDB" id="A0A7S0WX65"/>
<dbReference type="GO" id="GO:0005854">
    <property type="term" value="C:nascent polypeptide-associated complex"/>
    <property type="evidence" value="ECO:0007669"/>
    <property type="project" value="InterPro"/>
</dbReference>
<organism evidence="4">
    <name type="scientific">Chlamydomonas leiostraca</name>
    <dbReference type="NCBI Taxonomy" id="1034604"/>
    <lineage>
        <taxon>Eukaryota</taxon>
        <taxon>Viridiplantae</taxon>
        <taxon>Chlorophyta</taxon>
        <taxon>core chlorophytes</taxon>
        <taxon>Chlorophyceae</taxon>
        <taxon>CS clade</taxon>
        <taxon>Chlamydomonadales</taxon>
        <taxon>Chlamydomonadaceae</taxon>
        <taxon>Chlamydomonas</taxon>
    </lineage>
</organism>
<dbReference type="CDD" id="cd22054">
    <property type="entry name" value="NAC_NACA"/>
    <property type="match status" value="1"/>
</dbReference>
<dbReference type="InterPro" id="IPR038187">
    <property type="entry name" value="NAC_A/B_dom_sf"/>
</dbReference>
<gene>
    <name evidence="4" type="ORF">CLEI1391_LOCUS13713</name>
</gene>
<proteinExistence type="predicted"/>
<dbReference type="EMBL" id="HBFB01024419">
    <property type="protein sequence ID" value="CAD8687945.1"/>
    <property type="molecule type" value="Transcribed_RNA"/>
</dbReference>
<reference evidence="4" key="1">
    <citation type="submission" date="2021-01" db="EMBL/GenBank/DDBJ databases">
        <authorList>
            <person name="Corre E."/>
            <person name="Pelletier E."/>
            <person name="Niang G."/>
            <person name="Scheremetjew M."/>
            <person name="Finn R."/>
            <person name="Kale V."/>
            <person name="Holt S."/>
            <person name="Cochrane G."/>
            <person name="Meng A."/>
            <person name="Brown T."/>
            <person name="Cohen L."/>
        </authorList>
    </citation>
    <scope>NUCLEOTIDE SEQUENCE</scope>
    <source>
        <strain evidence="4">SAG 11-49</strain>
    </source>
</reference>
<dbReference type="SMART" id="SM01407">
    <property type="entry name" value="NAC"/>
    <property type="match status" value="1"/>
</dbReference>
<dbReference type="Pfam" id="PF19026">
    <property type="entry name" value="UBA_HYPK"/>
    <property type="match status" value="1"/>
</dbReference>
<dbReference type="FunFam" id="1.10.8.10:FF:000006">
    <property type="entry name" value="Putative nascent polypeptide-associated complex subunit alpha"/>
    <property type="match status" value="1"/>
</dbReference>
<comment type="function">
    <text evidence="1">May promote appropriate targeting of ribosome-nascent polypeptide complexes.</text>
</comment>
<dbReference type="PANTHER" id="PTHR21713">
    <property type="entry name" value="NASCENT POLYPEPTIDE ASSOCIATED COMPLEX ALPHA SUBUNIT-RELATED"/>
    <property type="match status" value="1"/>
</dbReference>
<dbReference type="InterPro" id="IPR044034">
    <property type="entry name" value="NAC-like_UBA"/>
</dbReference>
<evidence type="ECO:0000256" key="2">
    <source>
        <dbReference type="SAM" id="MobiDB-lite"/>
    </source>
</evidence>
<dbReference type="InterPro" id="IPR002715">
    <property type="entry name" value="Nas_poly-pep-assoc_cplx_dom"/>
</dbReference>
<evidence type="ECO:0000259" key="3">
    <source>
        <dbReference type="PROSITE" id="PS51151"/>
    </source>
</evidence>
<sequence>MTKEEAEKKAQEAEEEEDDDEEVSSDEDEDELDEDGEGTGRGKQSRSEKKSRKAMQKLGMKPVPGVTRVTIKKSKNILFVIQSPDVFKSPASDTYIIFGEAKIEDLSAQAQSAAAEQFKPSAREQEPEVAKAAAAAAPEEDDGEEVDETGVEAKDIDLVMQQANVSRKKAVKALKNSEGDIVSAIMELTC</sequence>
<feature type="region of interest" description="Disordered" evidence="2">
    <location>
        <begin position="114"/>
        <end position="152"/>
    </location>
</feature>
<name>A0A7S0WX65_9CHLO</name>
<evidence type="ECO:0000256" key="1">
    <source>
        <dbReference type="ARBA" id="ARBA00004000"/>
    </source>
</evidence>
<feature type="region of interest" description="Disordered" evidence="2">
    <location>
        <begin position="1"/>
        <end position="66"/>
    </location>
</feature>
<protein>
    <recommendedName>
        <fullName evidence="3">NAC-A/B domain-containing protein</fullName>
    </recommendedName>
</protein>
<dbReference type="FunFam" id="2.20.70.30:FF:000002">
    <property type="entry name" value="Nascent polypeptide-associated complex (NAC), alpha subunit"/>
    <property type="match status" value="1"/>
</dbReference>
<dbReference type="InterPro" id="IPR016641">
    <property type="entry name" value="EGD2/NACA0like"/>
</dbReference>
<feature type="compositionally biased region" description="Acidic residues" evidence="2">
    <location>
        <begin position="138"/>
        <end position="150"/>
    </location>
</feature>
<dbReference type="Pfam" id="PF01849">
    <property type="entry name" value="NAC"/>
    <property type="match status" value="1"/>
</dbReference>
<accession>A0A7S0WX65</accession>
<dbReference type="Gene3D" id="2.20.70.30">
    <property type="entry name" value="Nascent polypeptide-associated complex domain"/>
    <property type="match status" value="1"/>
</dbReference>
<evidence type="ECO:0000313" key="4">
    <source>
        <dbReference type="EMBL" id="CAD8687945.1"/>
    </source>
</evidence>
<dbReference type="Gene3D" id="1.10.8.10">
    <property type="entry name" value="DNA helicase RuvA subunit, C-terminal domain"/>
    <property type="match status" value="1"/>
</dbReference>
<dbReference type="PIRSF" id="PIRSF015901">
    <property type="entry name" value="NAC_alpha"/>
    <property type="match status" value="1"/>
</dbReference>
<feature type="compositionally biased region" description="Acidic residues" evidence="2">
    <location>
        <begin position="13"/>
        <end position="37"/>
    </location>
</feature>
<dbReference type="PROSITE" id="PS51151">
    <property type="entry name" value="NAC_AB"/>
    <property type="match status" value="1"/>
</dbReference>
<feature type="compositionally biased region" description="Basic and acidic residues" evidence="2">
    <location>
        <begin position="1"/>
        <end position="12"/>
    </location>
</feature>
<dbReference type="CDD" id="cd14358">
    <property type="entry name" value="UBA_NAC_euk"/>
    <property type="match status" value="1"/>
</dbReference>